<evidence type="ECO:0000313" key="3">
    <source>
        <dbReference type="EMBL" id="VFK72499.1"/>
    </source>
</evidence>
<keyword evidence="2" id="KW-0378">Hydrolase</keyword>
<dbReference type="GO" id="GO:0016787">
    <property type="term" value="F:hydrolase activity"/>
    <property type="evidence" value="ECO:0007669"/>
    <property type="project" value="UniProtKB-KW"/>
</dbReference>
<name>A0A451AM34_9GAMM</name>
<reference evidence="2" key="1">
    <citation type="submission" date="2019-02" db="EMBL/GenBank/DDBJ databases">
        <authorList>
            <person name="Gruber-Vodicka R. H."/>
            <person name="Seah K. B. B."/>
        </authorList>
    </citation>
    <scope>NUCLEOTIDE SEQUENCE</scope>
    <source>
        <strain evidence="3">BECK_BY19</strain>
        <strain evidence="2">BECK_BY8</strain>
    </source>
</reference>
<organism evidence="2">
    <name type="scientific">Candidatus Kentrum sp. UNK</name>
    <dbReference type="NCBI Taxonomy" id="2126344"/>
    <lineage>
        <taxon>Bacteria</taxon>
        <taxon>Pseudomonadati</taxon>
        <taxon>Pseudomonadota</taxon>
        <taxon>Gammaproteobacteria</taxon>
        <taxon>Candidatus Kentrum</taxon>
    </lineage>
</organism>
<dbReference type="InterPro" id="IPR036663">
    <property type="entry name" value="Fumarylacetoacetase_C_sf"/>
</dbReference>
<dbReference type="EMBL" id="CAADFZ010000124">
    <property type="protein sequence ID" value="VFK67075.1"/>
    <property type="molecule type" value="Genomic_DNA"/>
</dbReference>
<proteinExistence type="predicted"/>
<gene>
    <name evidence="2" type="ORF">BECKUNK1418G_GA0071005_112413</name>
    <name evidence="3" type="ORF">BECKUNK1418H_GA0071006_111812</name>
</gene>
<dbReference type="AlphaFoldDB" id="A0A451AM34"/>
<sequence>MKLVTFTQKNDVNGAQYIGDRYISDQYIGALLDGGQRIAVLQVGKEAMTGSPSPFFTDMLAFLRGDAAARDEALTVVEYIVDQHPPDSIVDPDSVVLLAPVPRPESIRDYMGFEQHIINCIRAAGLKKLAPFDEWIEKNFGRKRSIAYRLNKAWYERPIYYKGNRFSVVGPDAPVRIPAYTKKLDYELEWGIFVGKSGRDIPEEKARDYIGGYTIFNDFSARDIQMEEMGGRLGPAKGKDFDTGNTMGPCLVTPDEIPDPYNLTMIARVNGEEWSRGATADTGWTFEKIIAYVSKSETLYPGEFFGSGTCSGAQGRGCGLEMGKFLEVGDTVELEVENIGILRNRVEG</sequence>
<dbReference type="SUPFAM" id="SSF56529">
    <property type="entry name" value="FAH"/>
    <property type="match status" value="1"/>
</dbReference>
<dbReference type="InterPro" id="IPR011234">
    <property type="entry name" value="Fumarylacetoacetase-like_C"/>
</dbReference>
<dbReference type="PANTHER" id="PTHR43211:SF1">
    <property type="entry name" value="BLL6422 PROTEIN"/>
    <property type="match status" value="1"/>
</dbReference>
<evidence type="ECO:0000313" key="2">
    <source>
        <dbReference type="EMBL" id="VFK67075.1"/>
    </source>
</evidence>
<accession>A0A451AM34</accession>
<dbReference type="PANTHER" id="PTHR43211">
    <property type="entry name" value="FUMARYLACETOACETATE HYDROLASE"/>
    <property type="match status" value="1"/>
</dbReference>
<dbReference type="Gene3D" id="3.90.850.10">
    <property type="entry name" value="Fumarylacetoacetase-like, C-terminal domain"/>
    <property type="match status" value="1"/>
</dbReference>
<feature type="domain" description="Fumarylacetoacetase-like C-terminal" evidence="1">
    <location>
        <begin position="152"/>
        <end position="346"/>
    </location>
</feature>
<protein>
    <submittedName>
        <fullName evidence="2">Fumarylacetoacetate (FAA) hydrolase family protein</fullName>
    </submittedName>
</protein>
<evidence type="ECO:0000259" key="1">
    <source>
        <dbReference type="Pfam" id="PF01557"/>
    </source>
</evidence>
<dbReference type="Pfam" id="PF01557">
    <property type="entry name" value="FAA_hydrolase"/>
    <property type="match status" value="1"/>
</dbReference>
<dbReference type="EMBL" id="CAADGD010000118">
    <property type="protein sequence ID" value="VFK72499.1"/>
    <property type="molecule type" value="Genomic_DNA"/>
</dbReference>